<evidence type="ECO:0000259" key="11">
    <source>
        <dbReference type="Pfam" id="PF01514"/>
    </source>
</evidence>
<dbReference type="PIRSF" id="PIRSF004862">
    <property type="entry name" value="FliF"/>
    <property type="match status" value="1"/>
</dbReference>
<evidence type="ECO:0000256" key="3">
    <source>
        <dbReference type="ARBA" id="ARBA00007971"/>
    </source>
</evidence>
<evidence type="ECO:0000256" key="2">
    <source>
        <dbReference type="ARBA" id="ARBA00004651"/>
    </source>
</evidence>
<evidence type="ECO:0000256" key="8">
    <source>
        <dbReference type="ARBA" id="ARBA00023143"/>
    </source>
</evidence>
<evidence type="ECO:0000313" key="14">
    <source>
        <dbReference type="Proteomes" id="UP001233673"/>
    </source>
</evidence>
<dbReference type="InterPro" id="IPR013556">
    <property type="entry name" value="Flag_M-ring_C"/>
</dbReference>
<keyword evidence="5 10" id="KW-0812">Transmembrane</keyword>
<reference evidence="14" key="1">
    <citation type="submission" date="2023-05" db="EMBL/GenBank/DDBJ databases">
        <title>Draft genome of Pseudofrankia sp. BMG5.37.</title>
        <authorList>
            <person name="Gtari M."/>
            <person name="Ghodhbane F."/>
            <person name="Sbissi I."/>
        </authorList>
    </citation>
    <scope>NUCLEOTIDE SEQUENCE [LARGE SCALE GENOMIC DNA]</scope>
    <source>
        <strain evidence="14">BMG 814</strain>
    </source>
</reference>
<proteinExistence type="inferred from homology"/>
<dbReference type="Proteomes" id="UP001233673">
    <property type="component" value="Unassembled WGS sequence"/>
</dbReference>
<comment type="similarity">
    <text evidence="3 9">Belongs to the FliF family.</text>
</comment>
<name>A0ABT9IFH5_9ACTN</name>
<keyword evidence="14" id="KW-1185">Reference proteome</keyword>
<organism evidence="13 14">
    <name type="scientific">Blastococcus carthaginiensis</name>
    <dbReference type="NCBI Taxonomy" id="3050034"/>
    <lineage>
        <taxon>Bacteria</taxon>
        <taxon>Bacillati</taxon>
        <taxon>Actinomycetota</taxon>
        <taxon>Actinomycetes</taxon>
        <taxon>Geodermatophilales</taxon>
        <taxon>Geodermatophilaceae</taxon>
        <taxon>Blastococcus</taxon>
    </lineage>
</organism>
<evidence type="ECO:0000256" key="7">
    <source>
        <dbReference type="ARBA" id="ARBA00023136"/>
    </source>
</evidence>
<protein>
    <recommendedName>
        <fullName evidence="9">Flagellar M-ring protein</fullName>
    </recommendedName>
</protein>
<dbReference type="PANTHER" id="PTHR30046">
    <property type="entry name" value="FLAGELLAR M-RING PROTEIN"/>
    <property type="match status" value="1"/>
</dbReference>
<evidence type="ECO:0000256" key="1">
    <source>
        <dbReference type="ARBA" id="ARBA00004117"/>
    </source>
</evidence>
<dbReference type="PRINTS" id="PR01009">
    <property type="entry name" value="FLGMRINGFLIF"/>
</dbReference>
<evidence type="ECO:0000256" key="10">
    <source>
        <dbReference type="SAM" id="Phobius"/>
    </source>
</evidence>
<dbReference type="EMBL" id="JASNFN010000023">
    <property type="protein sequence ID" value="MDP5184316.1"/>
    <property type="molecule type" value="Genomic_DNA"/>
</dbReference>
<keyword evidence="7 10" id="KW-0472">Membrane</keyword>
<comment type="subcellular location">
    <subcellularLocation>
        <location evidence="1 9">Bacterial flagellum basal body</location>
    </subcellularLocation>
    <subcellularLocation>
        <location evidence="2">Cell membrane</location>
        <topology evidence="2">Multi-pass membrane protein</topology>
    </subcellularLocation>
</comment>
<dbReference type="InterPro" id="IPR045851">
    <property type="entry name" value="AMP-bd_C_sf"/>
</dbReference>
<dbReference type="RefSeq" id="WP_306000892.1">
    <property type="nucleotide sequence ID" value="NZ_JASNFN010000023.1"/>
</dbReference>
<comment type="caution">
    <text evidence="13">The sequence shown here is derived from an EMBL/GenBank/DDBJ whole genome shotgun (WGS) entry which is preliminary data.</text>
</comment>
<keyword evidence="8 9" id="KW-0975">Bacterial flagellum</keyword>
<keyword evidence="13" id="KW-0282">Flagellum</keyword>
<feature type="domain" description="Flagellar M-ring N-terminal" evidence="11">
    <location>
        <begin position="46"/>
        <end position="220"/>
    </location>
</feature>
<dbReference type="InterPro" id="IPR000067">
    <property type="entry name" value="FlgMring_FliF"/>
</dbReference>
<comment type="function">
    <text evidence="9">The M ring may be actively involved in energy transduction.</text>
</comment>
<feature type="domain" description="Flagellar M-ring C-terminal" evidence="12">
    <location>
        <begin position="253"/>
        <end position="402"/>
    </location>
</feature>
<dbReference type="Gene3D" id="3.30.300.30">
    <property type="match status" value="1"/>
</dbReference>
<feature type="transmembrane region" description="Helical" evidence="10">
    <location>
        <begin position="21"/>
        <end position="45"/>
    </location>
</feature>
<evidence type="ECO:0000256" key="9">
    <source>
        <dbReference type="PIRNR" id="PIRNR004862"/>
    </source>
</evidence>
<sequence>MKSALAGTLERARSSFDTISLGQKVVIGLLLAGLTLGGFFFYSWITTPTQAPLFSNLAASDASAIVEELNAQGVTYDLADGGSTIMVAKDKVYDLRLAMSGQGLPAGQDTGYALLDQQGITTSEFQQQVTYQRALEGELAKTLESLAGVNSAVVHVALPEDEVFVSDKAAPTASVLLDLAPGTALSGEQIQAVTNLVSSSIQDMDPDQVTVADATGQVLSAAGTGVTAAAGDARSQVEQEYENRLSASAQKILDSVVGPGRSVVSVRADVDLSERSTTSKTYTFDEGVPPISEQNTIETYEGGGAPVGGILGPENMPDAAENAGGGESTYNKESTTSNNAVGETTEVVQGAPGELNRLTVSVVMDQAVAGNLNQQQMTDLMVTAVGLDEARGDDITVASLPFDATAAENAAAAMEAAREAEASAQMWSMIRTGGIAAGIALVVLIVWLRSRRGAEEEEDYEPLELDEEMLAELDRLRVASTREEVQLDNAALELEAVERAKVRGEISTMVSERPDEVAAMLRGWLSESKS</sequence>
<feature type="transmembrane region" description="Helical" evidence="10">
    <location>
        <begin position="426"/>
        <end position="448"/>
    </location>
</feature>
<evidence type="ECO:0000256" key="6">
    <source>
        <dbReference type="ARBA" id="ARBA00022989"/>
    </source>
</evidence>
<keyword evidence="13" id="KW-0969">Cilium</keyword>
<evidence type="ECO:0000259" key="12">
    <source>
        <dbReference type="Pfam" id="PF08345"/>
    </source>
</evidence>
<keyword evidence="4" id="KW-1003">Cell membrane</keyword>
<gene>
    <name evidence="13" type="primary">fliF</name>
    <name evidence="13" type="ORF">QOZ88_16905</name>
</gene>
<keyword evidence="6 10" id="KW-1133">Transmembrane helix</keyword>
<keyword evidence="13" id="KW-0966">Cell projection</keyword>
<dbReference type="InterPro" id="IPR043427">
    <property type="entry name" value="YscJ/FliF"/>
</dbReference>
<evidence type="ECO:0000256" key="5">
    <source>
        <dbReference type="ARBA" id="ARBA00022692"/>
    </source>
</evidence>
<dbReference type="PANTHER" id="PTHR30046:SF0">
    <property type="entry name" value="FLAGELLAR M-RING PROTEIN"/>
    <property type="match status" value="1"/>
</dbReference>
<evidence type="ECO:0000256" key="4">
    <source>
        <dbReference type="ARBA" id="ARBA00022475"/>
    </source>
</evidence>
<dbReference type="Pfam" id="PF08345">
    <property type="entry name" value="YscJ_FliF_C"/>
    <property type="match status" value="1"/>
</dbReference>
<dbReference type="NCBIfam" id="TIGR00206">
    <property type="entry name" value="fliF"/>
    <property type="match status" value="1"/>
</dbReference>
<evidence type="ECO:0000313" key="13">
    <source>
        <dbReference type="EMBL" id="MDP5184316.1"/>
    </source>
</evidence>
<accession>A0ABT9IFH5</accession>
<dbReference type="InterPro" id="IPR006182">
    <property type="entry name" value="FliF_N_dom"/>
</dbReference>
<dbReference type="Pfam" id="PF01514">
    <property type="entry name" value="YscJ_FliF"/>
    <property type="match status" value="1"/>
</dbReference>